<keyword evidence="1" id="KW-1133">Transmembrane helix</keyword>
<organism evidence="2 3">
    <name type="scientific">Carnobacterium iners</name>
    <dbReference type="NCBI Taxonomy" id="1073423"/>
    <lineage>
        <taxon>Bacteria</taxon>
        <taxon>Bacillati</taxon>
        <taxon>Bacillota</taxon>
        <taxon>Bacilli</taxon>
        <taxon>Lactobacillales</taxon>
        <taxon>Carnobacteriaceae</taxon>
        <taxon>Carnobacterium</taxon>
    </lineage>
</organism>
<dbReference type="RefSeq" id="WP_085560346.1">
    <property type="nucleotide sequence ID" value="NZ_FOAH01000002.1"/>
</dbReference>
<dbReference type="Proteomes" id="UP000193435">
    <property type="component" value="Unassembled WGS sequence"/>
</dbReference>
<protein>
    <submittedName>
        <fullName evidence="2">Predicted small secreted protein</fullName>
    </submittedName>
</protein>
<dbReference type="EMBL" id="FXBJ01000002">
    <property type="protein sequence ID" value="SMH40101.1"/>
    <property type="molecule type" value="Genomic_DNA"/>
</dbReference>
<dbReference type="AlphaFoldDB" id="A0A1X7NPZ4"/>
<evidence type="ECO:0000313" key="3">
    <source>
        <dbReference type="Proteomes" id="UP000193435"/>
    </source>
</evidence>
<dbReference type="OrthoDB" id="2989832at2"/>
<keyword evidence="3" id="KW-1185">Reference proteome</keyword>
<accession>A0A1X7NPZ4</accession>
<gene>
    <name evidence="2" type="ORF">SAMN04488700_2327</name>
</gene>
<keyword evidence="1" id="KW-0812">Transmembrane</keyword>
<evidence type="ECO:0000313" key="2">
    <source>
        <dbReference type="EMBL" id="SMH40101.1"/>
    </source>
</evidence>
<sequence>MQKKQNEAVKNNLIAGLLFGSGIVCGYFLRRYLQKNVAIHGDTILTSVKRQFLAEGPIEGSWIELKKIPSRKFTLKTDVYYGGISRLEENELVQYEFIADAYSGTILDIYRI</sequence>
<evidence type="ECO:0000256" key="1">
    <source>
        <dbReference type="SAM" id="Phobius"/>
    </source>
</evidence>
<keyword evidence="1" id="KW-0472">Membrane</keyword>
<dbReference type="STRING" id="1073423.SAMN04488700_2327"/>
<feature type="transmembrane region" description="Helical" evidence="1">
    <location>
        <begin position="12"/>
        <end position="29"/>
    </location>
</feature>
<name>A0A1X7NPZ4_9LACT</name>
<reference evidence="2 3" key="1">
    <citation type="submission" date="2017-04" db="EMBL/GenBank/DDBJ databases">
        <authorList>
            <person name="Afonso C.L."/>
            <person name="Miller P.J."/>
            <person name="Scott M.A."/>
            <person name="Spackman E."/>
            <person name="Goraichik I."/>
            <person name="Dimitrov K.M."/>
            <person name="Suarez D.L."/>
            <person name="Swayne D.E."/>
        </authorList>
    </citation>
    <scope>NUCLEOTIDE SEQUENCE [LARGE SCALE GENOMIC DNA]</scope>
    <source>
        <strain evidence="2 3">LMG26642</strain>
    </source>
</reference>
<proteinExistence type="predicted"/>